<dbReference type="PANTHER" id="PTHR33653">
    <property type="entry name" value="RIBONUCLEASE VAPC2"/>
    <property type="match status" value="1"/>
</dbReference>
<dbReference type="GO" id="GO:0016787">
    <property type="term" value="F:hydrolase activity"/>
    <property type="evidence" value="ECO:0007669"/>
    <property type="project" value="UniProtKB-KW"/>
</dbReference>
<evidence type="ECO:0000256" key="3">
    <source>
        <dbReference type="ARBA" id="ARBA00022722"/>
    </source>
</evidence>
<evidence type="ECO:0000256" key="2">
    <source>
        <dbReference type="ARBA" id="ARBA00022649"/>
    </source>
</evidence>
<dbReference type="EMBL" id="LBUZ01000014">
    <property type="protein sequence ID" value="KKQ75264.1"/>
    <property type="molecule type" value="Genomic_DNA"/>
</dbReference>
<comment type="similarity">
    <text evidence="7">Belongs to the PINc/VapC protein family.</text>
</comment>
<dbReference type="SMART" id="SM00670">
    <property type="entry name" value="PINc"/>
    <property type="match status" value="1"/>
</dbReference>
<dbReference type="PANTHER" id="PTHR33653:SF1">
    <property type="entry name" value="RIBONUCLEASE VAPC2"/>
    <property type="match status" value="1"/>
</dbReference>
<evidence type="ECO:0000256" key="6">
    <source>
        <dbReference type="ARBA" id="ARBA00022842"/>
    </source>
</evidence>
<dbReference type="InterPro" id="IPR029060">
    <property type="entry name" value="PIN-like_dom_sf"/>
</dbReference>
<dbReference type="GO" id="GO:0046872">
    <property type="term" value="F:metal ion binding"/>
    <property type="evidence" value="ECO:0007669"/>
    <property type="project" value="UniProtKB-KW"/>
</dbReference>
<reference evidence="9 10" key="1">
    <citation type="journal article" date="2015" name="Nature">
        <title>rRNA introns, odd ribosomes, and small enigmatic genomes across a large radiation of phyla.</title>
        <authorList>
            <person name="Brown C.T."/>
            <person name="Hug L.A."/>
            <person name="Thomas B.C."/>
            <person name="Sharon I."/>
            <person name="Castelle C.J."/>
            <person name="Singh A."/>
            <person name="Wilkins M.J."/>
            <person name="Williams K.H."/>
            <person name="Banfield J.F."/>
        </authorList>
    </citation>
    <scope>NUCLEOTIDE SEQUENCE [LARGE SCALE GENOMIC DNA]</scope>
</reference>
<evidence type="ECO:0000313" key="10">
    <source>
        <dbReference type="Proteomes" id="UP000034181"/>
    </source>
</evidence>
<dbReference type="AlphaFoldDB" id="A0A0G0MNM3"/>
<dbReference type="GO" id="GO:0004518">
    <property type="term" value="F:nuclease activity"/>
    <property type="evidence" value="ECO:0007669"/>
    <property type="project" value="UniProtKB-KW"/>
</dbReference>
<dbReference type="Gene3D" id="3.40.50.1010">
    <property type="entry name" value="5'-nuclease"/>
    <property type="match status" value="1"/>
</dbReference>
<keyword evidence="4" id="KW-0479">Metal-binding</keyword>
<accession>A0A0G0MNM3</accession>
<comment type="caution">
    <text evidence="9">The sequence shown here is derived from an EMBL/GenBank/DDBJ whole genome shotgun (WGS) entry which is preliminary data.</text>
</comment>
<organism evidence="9 10">
    <name type="scientific">Candidatus Woesebacteria bacterium GW2011_GWB1_38_5b</name>
    <dbReference type="NCBI Taxonomy" id="1618569"/>
    <lineage>
        <taxon>Bacteria</taxon>
        <taxon>Candidatus Woeseibacteriota</taxon>
    </lineage>
</organism>
<feature type="domain" description="PIN" evidence="8">
    <location>
        <begin position="2"/>
        <end position="118"/>
    </location>
</feature>
<protein>
    <submittedName>
        <fullName evidence="9">PilT protein domain protein</fullName>
    </submittedName>
</protein>
<comment type="cofactor">
    <cofactor evidence="1">
        <name>Mg(2+)</name>
        <dbReference type="ChEBI" id="CHEBI:18420"/>
    </cofactor>
</comment>
<keyword evidence="6" id="KW-0460">Magnesium</keyword>
<sequence>MVKIVIDSSVFIDHIRADKGNLRELLSIAKSEKAKLYIPTIVITELWRGYSMDKIEVHDSVVKMLRNIKVIELTKQLAKESGKLLRKGKVLDIEDAVIAATTMYLDAELATSNIKHFKKVKGLKIFKAKK</sequence>
<evidence type="ECO:0000256" key="4">
    <source>
        <dbReference type="ARBA" id="ARBA00022723"/>
    </source>
</evidence>
<dbReference type="Pfam" id="PF01850">
    <property type="entry name" value="PIN"/>
    <property type="match status" value="1"/>
</dbReference>
<keyword evidence="5" id="KW-0378">Hydrolase</keyword>
<keyword evidence="2" id="KW-1277">Toxin-antitoxin system</keyword>
<dbReference type="Proteomes" id="UP000034181">
    <property type="component" value="Unassembled WGS sequence"/>
</dbReference>
<name>A0A0G0MNM3_9BACT</name>
<dbReference type="InterPro" id="IPR050556">
    <property type="entry name" value="Type_II_TA_system_RNase"/>
</dbReference>
<keyword evidence="3" id="KW-0540">Nuclease</keyword>
<evidence type="ECO:0000256" key="1">
    <source>
        <dbReference type="ARBA" id="ARBA00001946"/>
    </source>
</evidence>
<dbReference type="SUPFAM" id="SSF88723">
    <property type="entry name" value="PIN domain-like"/>
    <property type="match status" value="1"/>
</dbReference>
<evidence type="ECO:0000256" key="5">
    <source>
        <dbReference type="ARBA" id="ARBA00022801"/>
    </source>
</evidence>
<proteinExistence type="inferred from homology"/>
<evidence type="ECO:0000313" key="9">
    <source>
        <dbReference type="EMBL" id="KKQ75264.1"/>
    </source>
</evidence>
<evidence type="ECO:0000259" key="8">
    <source>
        <dbReference type="SMART" id="SM00670"/>
    </source>
</evidence>
<evidence type="ECO:0000256" key="7">
    <source>
        <dbReference type="ARBA" id="ARBA00038093"/>
    </source>
</evidence>
<gene>
    <name evidence="9" type="ORF">US96_C0014G0022</name>
</gene>
<dbReference type="InterPro" id="IPR002716">
    <property type="entry name" value="PIN_dom"/>
</dbReference>